<dbReference type="Gene3D" id="3.20.20.70">
    <property type="entry name" value="Aldolase class I"/>
    <property type="match status" value="1"/>
</dbReference>
<evidence type="ECO:0000256" key="3">
    <source>
        <dbReference type="ARBA" id="ARBA00022630"/>
    </source>
</evidence>
<comment type="caution">
    <text evidence="8">The sequence shown here is derived from an EMBL/GenBank/DDBJ whole genome shotgun (WGS) entry which is preliminary data.</text>
</comment>
<dbReference type="GO" id="GO:0004152">
    <property type="term" value="F:dihydroorotate dehydrogenase activity"/>
    <property type="evidence" value="ECO:0007669"/>
    <property type="project" value="TreeGrafter"/>
</dbReference>
<dbReference type="SUPFAM" id="SSF51395">
    <property type="entry name" value="FMN-linked oxidoreductases"/>
    <property type="match status" value="1"/>
</dbReference>
<dbReference type="Proteomes" id="UP000250918">
    <property type="component" value="Unassembled WGS sequence"/>
</dbReference>
<dbReference type="PROSITE" id="PS00912">
    <property type="entry name" value="DHODEHASE_2"/>
    <property type="match status" value="1"/>
</dbReference>
<comment type="pathway">
    <text evidence="2">Pyrimidine metabolism; UMP biosynthesis via de novo pathway.</text>
</comment>
<feature type="domain" description="Dihydroorotate dehydrogenase catalytic" evidence="7">
    <location>
        <begin position="1"/>
        <end position="215"/>
    </location>
</feature>
<evidence type="ECO:0000256" key="4">
    <source>
        <dbReference type="ARBA" id="ARBA00022643"/>
    </source>
</evidence>
<protein>
    <submittedName>
        <fullName evidence="8">Dihydroorotate dehydrogenase</fullName>
    </submittedName>
</protein>
<keyword evidence="4" id="KW-0288">FMN</keyword>
<dbReference type="GO" id="GO:0006207">
    <property type="term" value="P:'de novo' pyrimidine nucleobase biosynthetic process"/>
    <property type="evidence" value="ECO:0007669"/>
    <property type="project" value="InterPro"/>
</dbReference>
<keyword evidence="3" id="KW-0285">Flavoprotein</keyword>
<evidence type="ECO:0000256" key="2">
    <source>
        <dbReference type="ARBA" id="ARBA00004725"/>
    </source>
</evidence>
<dbReference type="GO" id="GO:0044205">
    <property type="term" value="P:'de novo' UMP biosynthetic process"/>
    <property type="evidence" value="ECO:0007669"/>
    <property type="project" value="UniProtKB-UniPathway"/>
</dbReference>
<sequence>GLANVGIDAFVRDKIPFLEEQKTKIIVNVAGSTLQEYIEVCSVLADFERVDMIELNISCPNVQSGGIEFGADPTMTEKMVAEVKRVFPRPIIAKLGPMVTSITAIALAAQQGGADALSIMNSAYGTAIDIETWQPRLTFNRGGLTGPAIKPIALAMVDAVYQKCKLPIIGIGGVTTAEDAVEFFLVGASAVQVGTALFVQPDAPVRIVDGLKEYMKRRKLATIADMVGKVRKW</sequence>
<dbReference type="PANTHER" id="PTHR48109:SF1">
    <property type="entry name" value="DIHYDROOROTATE DEHYDROGENASE (FUMARATE)"/>
    <property type="match status" value="1"/>
</dbReference>
<dbReference type="Pfam" id="PF01180">
    <property type="entry name" value="DHO_dh"/>
    <property type="match status" value="1"/>
</dbReference>
<dbReference type="InterPro" id="IPR005720">
    <property type="entry name" value="Dihydroorotate_DH_cat"/>
</dbReference>
<dbReference type="NCBIfam" id="NF005574">
    <property type="entry name" value="PRK07259.1"/>
    <property type="match status" value="1"/>
</dbReference>
<feature type="non-terminal residue" evidence="8">
    <location>
        <position position="1"/>
    </location>
</feature>
<organism evidence="8 9">
    <name type="scientific">candidate division GN15 bacterium</name>
    <dbReference type="NCBI Taxonomy" id="2072418"/>
    <lineage>
        <taxon>Bacteria</taxon>
        <taxon>candidate division GN15</taxon>
    </lineage>
</organism>
<dbReference type="InterPro" id="IPR050074">
    <property type="entry name" value="DHO_dehydrogenase"/>
</dbReference>
<dbReference type="InterPro" id="IPR013785">
    <property type="entry name" value="Aldolase_TIM"/>
</dbReference>
<dbReference type="EMBL" id="PQAP01000028">
    <property type="protein sequence ID" value="PWB74552.1"/>
    <property type="molecule type" value="Genomic_DNA"/>
</dbReference>
<dbReference type="UniPathway" id="UPA00070"/>
<evidence type="ECO:0000256" key="6">
    <source>
        <dbReference type="ARBA" id="ARBA00023002"/>
    </source>
</evidence>
<keyword evidence="6" id="KW-0560">Oxidoreductase</keyword>
<evidence type="ECO:0000256" key="5">
    <source>
        <dbReference type="ARBA" id="ARBA00022975"/>
    </source>
</evidence>
<dbReference type="GO" id="GO:0005737">
    <property type="term" value="C:cytoplasm"/>
    <property type="evidence" value="ECO:0007669"/>
    <property type="project" value="InterPro"/>
</dbReference>
<reference evidence="8 9" key="1">
    <citation type="journal article" date="2018" name="ISME J.">
        <title>A methanotrophic archaeon couples anaerobic oxidation of methane to Fe(III) reduction.</title>
        <authorList>
            <person name="Cai C."/>
            <person name="Leu A.O."/>
            <person name="Xie G.J."/>
            <person name="Guo J."/>
            <person name="Feng Y."/>
            <person name="Zhao J.X."/>
            <person name="Tyson G.W."/>
            <person name="Yuan Z."/>
            <person name="Hu S."/>
        </authorList>
    </citation>
    <scope>NUCLEOTIDE SEQUENCE [LARGE SCALE GENOMIC DNA]</scope>
    <source>
        <strain evidence="8">FeB_12</strain>
    </source>
</reference>
<dbReference type="AlphaFoldDB" id="A0A855X9T7"/>
<dbReference type="PANTHER" id="PTHR48109">
    <property type="entry name" value="DIHYDROOROTATE DEHYDROGENASE (QUINONE), MITOCHONDRIAL-RELATED"/>
    <property type="match status" value="1"/>
</dbReference>
<name>A0A855X9T7_9BACT</name>
<proteinExistence type="predicted"/>
<evidence type="ECO:0000313" key="8">
    <source>
        <dbReference type="EMBL" id="PWB74552.1"/>
    </source>
</evidence>
<evidence type="ECO:0000259" key="7">
    <source>
        <dbReference type="Pfam" id="PF01180"/>
    </source>
</evidence>
<evidence type="ECO:0000256" key="1">
    <source>
        <dbReference type="ARBA" id="ARBA00001917"/>
    </source>
</evidence>
<dbReference type="InterPro" id="IPR001295">
    <property type="entry name" value="Dihydroorotate_DH_CS"/>
</dbReference>
<accession>A0A855X9T7</accession>
<keyword evidence="5" id="KW-0665">Pyrimidine biosynthesis</keyword>
<comment type="cofactor">
    <cofactor evidence="1">
        <name>FMN</name>
        <dbReference type="ChEBI" id="CHEBI:58210"/>
    </cofactor>
</comment>
<gene>
    <name evidence="8" type="ORF">C3F09_03795</name>
</gene>
<evidence type="ECO:0000313" key="9">
    <source>
        <dbReference type="Proteomes" id="UP000250918"/>
    </source>
</evidence>